<dbReference type="Gene3D" id="3.30.160.60">
    <property type="entry name" value="Classic Zinc Finger"/>
    <property type="match status" value="2"/>
</dbReference>
<keyword evidence="6" id="KW-0539">Nucleus</keyword>
<dbReference type="AlphaFoldDB" id="A0AAV2R882"/>
<reference evidence="9 10" key="1">
    <citation type="submission" date="2024-05" db="EMBL/GenBank/DDBJ databases">
        <authorList>
            <person name="Wallberg A."/>
        </authorList>
    </citation>
    <scope>NUCLEOTIDE SEQUENCE [LARGE SCALE GENOMIC DNA]</scope>
</reference>
<dbReference type="InterPro" id="IPR013087">
    <property type="entry name" value="Znf_C2H2_type"/>
</dbReference>
<evidence type="ECO:0000256" key="1">
    <source>
        <dbReference type="ARBA" id="ARBA00006991"/>
    </source>
</evidence>
<evidence type="ECO:0000259" key="8">
    <source>
        <dbReference type="PROSITE" id="PS50157"/>
    </source>
</evidence>
<proteinExistence type="inferred from homology"/>
<keyword evidence="5" id="KW-0862">Zinc</keyword>
<keyword evidence="4 7" id="KW-0863">Zinc-finger</keyword>
<evidence type="ECO:0000256" key="2">
    <source>
        <dbReference type="ARBA" id="ARBA00022723"/>
    </source>
</evidence>
<keyword evidence="10" id="KW-1185">Reference proteome</keyword>
<dbReference type="PROSITE" id="PS00028">
    <property type="entry name" value="ZINC_FINGER_C2H2_1"/>
    <property type="match status" value="1"/>
</dbReference>
<comment type="caution">
    <text evidence="9">The sequence shown here is derived from an EMBL/GenBank/DDBJ whole genome shotgun (WGS) entry which is preliminary data.</text>
</comment>
<dbReference type="EMBL" id="CAXKWB010017058">
    <property type="protein sequence ID" value="CAL4117814.1"/>
    <property type="molecule type" value="Genomic_DNA"/>
</dbReference>
<sequence length="110" mass="12939">HTGEKPYKCNQCEMTFSRNSYLTLHKLNCIYKVKEKNEVHEEPVMSQDGEVSTKEECEYNQCDKALSWNSQIKNNWEKPYKCSQCDKTFSGMSSLTKHMRTHTGEKPYQC</sequence>
<keyword evidence="2" id="KW-0479">Metal-binding</keyword>
<evidence type="ECO:0000256" key="7">
    <source>
        <dbReference type="PROSITE-ProRule" id="PRU00042"/>
    </source>
</evidence>
<evidence type="ECO:0000256" key="6">
    <source>
        <dbReference type="ARBA" id="ARBA00023242"/>
    </source>
</evidence>
<dbReference type="GO" id="GO:0000981">
    <property type="term" value="F:DNA-binding transcription factor activity, RNA polymerase II-specific"/>
    <property type="evidence" value="ECO:0007669"/>
    <property type="project" value="TreeGrafter"/>
</dbReference>
<feature type="non-terminal residue" evidence="9">
    <location>
        <position position="110"/>
    </location>
</feature>
<evidence type="ECO:0000256" key="5">
    <source>
        <dbReference type="ARBA" id="ARBA00022833"/>
    </source>
</evidence>
<evidence type="ECO:0000256" key="3">
    <source>
        <dbReference type="ARBA" id="ARBA00022737"/>
    </source>
</evidence>
<dbReference type="GO" id="GO:0008270">
    <property type="term" value="F:zinc ion binding"/>
    <property type="evidence" value="ECO:0007669"/>
    <property type="project" value="UniProtKB-KW"/>
</dbReference>
<feature type="domain" description="C2H2-type" evidence="8">
    <location>
        <begin position="80"/>
        <end position="107"/>
    </location>
</feature>
<feature type="non-terminal residue" evidence="9">
    <location>
        <position position="1"/>
    </location>
</feature>
<dbReference type="PANTHER" id="PTHR23235">
    <property type="entry name" value="KRUEPPEL-LIKE TRANSCRIPTION FACTOR"/>
    <property type="match status" value="1"/>
</dbReference>
<dbReference type="SUPFAM" id="SSF57667">
    <property type="entry name" value="beta-beta-alpha zinc fingers"/>
    <property type="match status" value="2"/>
</dbReference>
<evidence type="ECO:0000313" key="9">
    <source>
        <dbReference type="EMBL" id="CAL4117814.1"/>
    </source>
</evidence>
<evidence type="ECO:0000256" key="4">
    <source>
        <dbReference type="ARBA" id="ARBA00022771"/>
    </source>
</evidence>
<comment type="similarity">
    <text evidence="1">Belongs to the krueppel C2H2-type zinc-finger protein family.</text>
</comment>
<protein>
    <recommendedName>
        <fullName evidence="8">C2H2-type domain-containing protein</fullName>
    </recommendedName>
</protein>
<feature type="domain" description="C2H2-type" evidence="8">
    <location>
        <begin position="7"/>
        <end position="37"/>
    </location>
</feature>
<evidence type="ECO:0000313" key="10">
    <source>
        <dbReference type="Proteomes" id="UP001497623"/>
    </source>
</evidence>
<dbReference type="Proteomes" id="UP001497623">
    <property type="component" value="Unassembled WGS sequence"/>
</dbReference>
<dbReference type="Pfam" id="PF00096">
    <property type="entry name" value="zf-C2H2"/>
    <property type="match status" value="2"/>
</dbReference>
<dbReference type="FunFam" id="3.30.160.60:FF:001918">
    <property type="match status" value="1"/>
</dbReference>
<dbReference type="PANTHER" id="PTHR23235:SF142">
    <property type="entry name" value="ZINC FINGER PROTEIN 384"/>
    <property type="match status" value="1"/>
</dbReference>
<dbReference type="SMART" id="SM00355">
    <property type="entry name" value="ZnF_C2H2"/>
    <property type="match status" value="2"/>
</dbReference>
<dbReference type="InterPro" id="IPR036236">
    <property type="entry name" value="Znf_C2H2_sf"/>
</dbReference>
<name>A0AAV2R882_MEGNR</name>
<gene>
    <name evidence="9" type="ORF">MNOR_LOCUS21293</name>
</gene>
<dbReference type="PROSITE" id="PS50157">
    <property type="entry name" value="ZINC_FINGER_C2H2_2"/>
    <property type="match status" value="2"/>
</dbReference>
<dbReference type="FunFam" id="3.30.160.60:FF:001016">
    <property type="entry name" value="zinc finger protein 850-like"/>
    <property type="match status" value="1"/>
</dbReference>
<keyword evidence="3" id="KW-0677">Repeat</keyword>
<organism evidence="9 10">
    <name type="scientific">Meganyctiphanes norvegica</name>
    <name type="common">Northern krill</name>
    <name type="synonym">Thysanopoda norvegica</name>
    <dbReference type="NCBI Taxonomy" id="48144"/>
    <lineage>
        <taxon>Eukaryota</taxon>
        <taxon>Metazoa</taxon>
        <taxon>Ecdysozoa</taxon>
        <taxon>Arthropoda</taxon>
        <taxon>Crustacea</taxon>
        <taxon>Multicrustacea</taxon>
        <taxon>Malacostraca</taxon>
        <taxon>Eumalacostraca</taxon>
        <taxon>Eucarida</taxon>
        <taxon>Euphausiacea</taxon>
        <taxon>Euphausiidae</taxon>
        <taxon>Meganyctiphanes</taxon>
    </lineage>
</organism>
<dbReference type="GO" id="GO:0000978">
    <property type="term" value="F:RNA polymerase II cis-regulatory region sequence-specific DNA binding"/>
    <property type="evidence" value="ECO:0007669"/>
    <property type="project" value="TreeGrafter"/>
</dbReference>
<accession>A0AAV2R882</accession>